<dbReference type="Gene3D" id="3.30.420.10">
    <property type="entry name" value="Ribonuclease H-like superfamily/Ribonuclease H"/>
    <property type="match status" value="1"/>
</dbReference>
<keyword evidence="3" id="KW-1185">Reference proteome</keyword>
<organism evidence="2 3">
    <name type="scientific">Paraconexibacter antarcticus</name>
    <dbReference type="NCBI Taxonomy" id="2949664"/>
    <lineage>
        <taxon>Bacteria</taxon>
        <taxon>Bacillati</taxon>
        <taxon>Actinomycetota</taxon>
        <taxon>Thermoleophilia</taxon>
        <taxon>Solirubrobacterales</taxon>
        <taxon>Paraconexibacteraceae</taxon>
        <taxon>Paraconexibacter</taxon>
    </lineage>
</organism>
<dbReference type="EMBL" id="CP098502">
    <property type="protein sequence ID" value="UTI63317.1"/>
    <property type="molecule type" value="Genomic_DNA"/>
</dbReference>
<dbReference type="InterPro" id="IPR012337">
    <property type="entry name" value="RNaseH-like_sf"/>
</dbReference>
<name>A0ABY5DR88_9ACTN</name>
<reference evidence="2 3" key="1">
    <citation type="submission" date="2022-06" db="EMBL/GenBank/DDBJ databases">
        <title>Paraconexibacter antarcticus.</title>
        <authorList>
            <person name="Kim C.S."/>
        </authorList>
    </citation>
    <scope>NUCLEOTIDE SEQUENCE [LARGE SCALE GENOMIC DNA]</scope>
    <source>
        <strain evidence="2 3">02-257</strain>
    </source>
</reference>
<dbReference type="InterPro" id="IPR036397">
    <property type="entry name" value="RNaseH_sf"/>
</dbReference>
<dbReference type="SUPFAM" id="SSF53098">
    <property type="entry name" value="Ribonuclease H-like"/>
    <property type="match status" value="1"/>
</dbReference>
<evidence type="ECO:0000259" key="1">
    <source>
        <dbReference type="PROSITE" id="PS50994"/>
    </source>
</evidence>
<evidence type="ECO:0000313" key="2">
    <source>
        <dbReference type="EMBL" id="UTI63317.1"/>
    </source>
</evidence>
<dbReference type="Proteomes" id="UP001056035">
    <property type="component" value="Chromosome"/>
</dbReference>
<gene>
    <name evidence="2" type="ORF">NBH00_18405</name>
</gene>
<dbReference type="PROSITE" id="PS50994">
    <property type="entry name" value="INTEGRASE"/>
    <property type="match status" value="1"/>
</dbReference>
<sequence>MITELALKYPMWGHRKIAWLAEHEHGLLVAEATCLRILREAGLVLPIDYARERHDLAGARREAFLDPPTRRNRVWQMDFFELETAGGGTWRSGDVVDYWVKLVLAGPVITTQTHRDAIASVLAAIEQAETLLGRPLLQDLTDPLTGELTPIYLVSDNGPCFKAAAFTRFIASRQEVTHIRTRKKSPQTNGVIERYHGAIKIEQLCANSRPTAPR</sequence>
<feature type="domain" description="Integrase catalytic" evidence="1">
    <location>
        <begin position="64"/>
        <end position="214"/>
    </location>
</feature>
<dbReference type="InterPro" id="IPR001584">
    <property type="entry name" value="Integrase_cat-core"/>
</dbReference>
<evidence type="ECO:0000313" key="3">
    <source>
        <dbReference type="Proteomes" id="UP001056035"/>
    </source>
</evidence>
<proteinExistence type="predicted"/>
<dbReference type="RefSeq" id="WP_254570045.1">
    <property type="nucleotide sequence ID" value="NZ_CP098502.1"/>
</dbReference>
<accession>A0ABY5DR88</accession>
<protein>
    <recommendedName>
        <fullName evidence="1">Integrase catalytic domain-containing protein</fullName>
    </recommendedName>
</protein>